<feature type="transmembrane region" description="Helical" evidence="8">
    <location>
        <begin position="30"/>
        <end position="50"/>
    </location>
</feature>
<dbReference type="SMART" id="SM00044">
    <property type="entry name" value="CYCc"/>
    <property type="match status" value="1"/>
</dbReference>
<feature type="transmembrane region" description="Helical" evidence="8">
    <location>
        <begin position="56"/>
        <end position="75"/>
    </location>
</feature>
<protein>
    <submittedName>
        <fullName evidence="10">Adenylate cyclase</fullName>
        <ecNumber evidence="10">4.6.1.1</ecNumber>
    </submittedName>
</protein>
<dbReference type="Gene3D" id="3.30.70.1230">
    <property type="entry name" value="Nucleotide cyclase"/>
    <property type="match status" value="1"/>
</dbReference>
<dbReference type="OrthoDB" id="9806704at2"/>
<keyword evidence="5 8" id="KW-0472">Membrane</keyword>
<dbReference type="PANTHER" id="PTHR11920">
    <property type="entry name" value="GUANYLYL CYCLASE"/>
    <property type="match status" value="1"/>
</dbReference>
<dbReference type="PROSITE" id="PS50125">
    <property type="entry name" value="GUANYLATE_CYCLASE_2"/>
    <property type="match status" value="1"/>
</dbReference>
<dbReference type="EMBL" id="CP047656">
    <property type="protein sequence ID" value="QHJ10083.1"/>
    <property type="molecule type" value="Genomic_DNA"/>
</dbReference>
<keyword evidence="6 7" id="KW-0456">Lyase</keyword>
<dbReference type="GO" id="GO:0035556">
    <property type="term" value="P:intracellular signal transduction"/>
    <property type="evidence" value="ECO:0007669"/>
    <property type="project" value="InterPro"/>
</dbReference>
<keyword evidence="4 8" id="KW-1133">Transmembrane helix</keyword>
<dbReference type="Proteomes" id="UP000464524">
    <property type="component" value="Chromosome"/>
</dbReference>
<evidence type="ECO:0000256" key="5">
    <source>
        <dbReference type="ARBA" id="ARBA00023136"/>
    </source>
</evidence>
<dbReference type="GO" id="GO:0000166">
    <property type="term" value="F:nucleotide binding"/>
    <property type="evidence" value="ECO:0007669"/>
    <property type="project" value="UniProtKB-KW"/>
</dbReference>
<dbReference type="PANTHER" id="PTHR11920:SF335">
    <property type="entry name" value="GUANYLATE CYCLASE"/>
    <property type="match status" value="1"/>
</dbReference>
<dbReference type="RefSeq" id="WP_160178012.1">
    <property type="nucleotide sequence ID" value="NZ_CP047656.1"/>
</dbReference>
<gene>
    <name evidence="10" type="ORF">FX988_00292</name>
</gene>
<evidence type="ECO:0000313" key="10">
    <source>
        <dbReference type="EMBL" id="QHJ10083.1"/>
    </source>
</evidence>
<proteinExistence type="inferred from homology"/>
<keyword evidence="3" id="KW-0547">Nucleotide-binding</keyword>
<keyword evidence="11" id="KW-1185">Reference proteome</keyword>
<evidence type="ECO:0000256" key="8">
    <source>
        <dbReference type="SAM" id="Phobius"/>
    </source>
</evidence>
<dbReference type="EC" id="4.6.1.1" evidence="10"/>
<dbReference type="PROSITE" id="PS00452">
    <property type="entry name" value="GUANYLATE_CYCLASE_1"/>
    <property type="match status" value="1"/>
</dbReference>
<accession>A0A857JDH8</accession>
<dbReference type="GO" id="GO:0016020">
    <property type="term" value="C:membrane"/>
    <property type="evidence" value="ECO:0007669"/>
    <property type="project" value="UniProtKB-SubCell"/>
</dbReference>
<evidence type="ECO:0000256" key="2">
    <source>
        <dbReference type="ARBA" id="ARBA00022692"/>
    </source>
</evidence>
<feature type="transmembrane region" description="Helical" evidence="8">
    <location>
        <begin position="108"/>
        <end position="125"/>
    </location>
</feature>
<evidence type="ECO:0000256" key="1">
    <source>
        <dbReference type="ARBA" id="ARBA00004370"/>
    </source>
</evidence>
<feature type="domain" description="Guanylate cyclase" evidence="9">
    <location>
        <begin position="232"/>
        <end position="359"/>
    </location>
</feature>
<dbReference type="Pfam" id="PF00211">
    <property type="entry name" value="Guanylate_cyc"/>
    <property type="match status" value="1"/>
</dbReference>
<evidence type="ECO:0000256" key="7">
    <source>
        <dbReference type="RuleBase" id="RU000405"/>
    </source>
</evidence>
<organism evidence="10 11">
    <name type="scientific">Paraglaciecola mesophila</name>
    <dbReference type="NCBI Taxonomy" id="197222"/>
    <lineage>
        <taxon>Bacteria</taxon>
        <taxon>Pseudomonadati</taxon>
        <taxon>Pseudomonadota</taxon>
        <taxon>Gammaproteobacteria</taxon>
        <taxon>Alteromonadales</taxon>
        <taxon>Alteromonadaceae</taxon>
        <taxon>Paraglaciecola</taxon>
    </lineage>
</organism>
<dbReference type="GO" id="GO:0004016">
    <property type="term" value="F:adenylate cyclase activity"/>
    <property type="evidence" value="ECO:0007669"/>
    <property type="project" value="UniProtKB-EC"/>
</dbReference>
<dbReference type="InterPro" id="IPR050401">
    <property type="entry name" value="Cyclic_nucleotide_synthase"/>
</dbReference>
<evidence type="ECO:0000256" key="4">
    <source>
        <dbReference type="ARBA" id="ARBA00022989"/>
    </source>
</evidence>
<keyword evidence="2 8" id="KW-0812">Transmembrane</keyword>
<dbReference type="GO" id="GO:0009190">
    <property type="term" value="P:cyclic nucleotide biosynthetic process"/>
    <property type="evidence" value="ECO:0007669"/>
    <property type="project" value="InterPro"/>
</dbReference>
<dbReference type="KEGG" id="pmes:FX988_00292"/>
<feature type="transmembrane region" description="Helical" evidence="8">
    <location>
        <begin position="132"/>
        <end position="152"/>
    </location>
</feature>
<feature type="transmembrane region" description="Helical" evidence="8">
    <location>
        <begin position="82"/>
        <end position="102"/>
    </location>
</feature>
<feature type="transmembrane region" description="Helical" evidence="8">
    <location>
        <begin position="164"/>
        <end position="183"/>
    </location>
</feature>
<name>A0A857JDH8_9ALTE</name>
<dbReference type="InterPro" id="IPR001054">
    <property type="entry name" value="A/G_cyclase"/>
</dbReference>
<dbReference type="InterPro" id="IPR029787">
    <property type="entry name" value="Nucleotide_cyclase"/>
</dbReference>
<evidence type="ECO:0000313" key="11">
    <source>
        <dbReference type="Proteomes" id="UP000464524"/>
    </source>
</evidence>
<dbReference type="AlphaFoldDB" id="A0A857JDH8"/>
<evidence type="ECO:0000256" key="3">
    <source>
        <dbReference type="ARBA" id="ARBA00022741"/>
    </source>
</evidence>
<sequence length="407" mass="46041">MIIRILHAWIWCGIPANPSYDINPTRISNILSLMVIFVLLLQVPISAYYWRYDGLYKLGLILSHCALLCFVPLLNRAQLQQLAKITLVLIFISYICWSSVIWQANVHVHYYLLLGIFVCPFIFSAQQVTMWLSILSHVLFFLLIDAFYILYINPQDLSEYHQTVRVSSTVFLALSCTLTSFHISRNMSRTQQKLSLANQRSESLLLNILPLPIAQRLKYAKGKIADQYEQASICFVDLESFSLLVKSLKAHELVDLLDDVFTQFDTLSTHHGLEKIKTIGDGYMAAAGVPKSNNAHALQCCAYALAVKEAFARLQIKYSLQTGLRIGIGSGEVVAGVIGRSKFCYDLWGEAVTLAARMESHGRSDHIQVTQSTYEMAKHKYCFEPRGEVSVKGLGQIQTYWLRGVKE</sequence>
<dbReference type="SUPFAM" id="SSF55073">
    <property type="entry name" value="Nucleotide cyclase"/>
    <property type="match status" value="1"/>
</dbReference>
<evidence type="ECO:0000259" key="9">
    <source>
        <dbReference type="PROSITE" id="PS50125"/>
    </source>
</evidence>
<evidence type="ECO:0000256" key="6">
    <source>
        <dbReference type="ARBA" id="ARBA00023239"/>
    </source>
</evidence>
<comment type="similarity">
    <text evidence="7">Belongs to the adenylyl cyclase class-4/guanylyl cyclase family.</text>
</comment>
<reference evidence="10 11" key="1">
    <citation type="submission" date="2019-12" db="EMBL/GenBank/DDBJ databases">
        <title>Genome sequencing and assembly of endphytes of Porphyra tenera.</title>
        <authorList>
            <person name="Park J.M."/>
            <person name="Shin R."/>
            <person name="Jo S.H."/>
        </authorList>
    </citation>
    <scope>NUCLEOTIDE SEQUENCE [LARGE SCALE GENOMIC DNA]</scope>
    <source>
        <strain evidence="10 11">GPM4</strain>
    </source>
</reference>
<dbReference type="CDD" id="cd07302">
    <property type="entry name" value="CHD"/>
    <property type="match status" value="1"/>
</dbReference>
<dbReference type="InterPro" id="IPR018297">
    <property type="entry name" value="A/G_cyclase_CS"/>
</dbReference>
<comment type="subcellular location">
    <subcellularLocation>
        <location evidence="1">Membrane</location>
    </subcellularLocation>
</comment>